<dbReference type="Pfam" id="PF01047">
    <property type="entry name" value="MarR"/>
    <property type="match status" value="1"/>
</dbReference>
<accession>A0A2T4Q2I7</accession>
<evidence type="ECO:0000313" key="6">
    <source>
        <dbReference type="Proteomes" id="UP000240717"/>
    </source>
</evidence>
<gene>
    <name evidence="5" type="ORF">BU085_03030</name>
</gene>
<comment type="caution">
    <text evidence="5">The sequence shown here is derived from an EMBL/GenBank/DDBJ whole genome shotgun (WGS) entry which is preliminary data.</text>
</comment>
<keyword evidence="2" id="KW-0238">DNA-binding</keyword>
<dbReference type="PANTHER" id="PTHR42756">
    <property type="entry name" value="TRANSCRIPTIONAL REGULATOR, MARR"/>
    <property type="match status" value="1"/>
</dbReference>
<dbReference type="STRING" id="1194526.A284_03245"/>
<proteinExistence type="predicted"/>
<keyword evidence="1" id="KW-0805">Transcription regulation</keyword>
<dbReference type="RefSeq" id="WP_002450310.1">
    <property type="nucleotide sequence ID" value="NZ_CP054017.1"/>
</dbReference>
<dbReference type="EMBL" id="PZEV01000006">
    <property type="protein sequence ID" value="PTI52042.1"/>
    <property type="molecule type" value="Genomic_DNA"/>
</dbReference>
<dbReference type="SUPFAM" id="SSF46785">
    <property type="entry name" value="Winged helix' DNA-binding domain"/>
    <property type="match status" value="1"/>
</dbReference>
<dbReference type="AlphaFoldDB" id="A0A2T4Q2I7"/>
<name>A0A2T4Q2I7_STAWA</name>
<dbReference type="InterPro" id="IPR000835">
    <property type="entry name" value="HTH_MarR-typ"/>
</dbReference>
<dbReference type="InterPro" id="IPR036388">
    <property type="entry name" value="WH-like_DNA-bd_sf"/>
</dbReference>
<evidence type="ECO:0000259" key="4">
    <source>
        <dbReference type="SMART" id="SM00347"/>
    </source>
</evidence>
<evidence type="ECO:0000313" key="5">
    <source>
        <dbReference type="EMBL" id="PTI52042.1"/>
    </source>
</evidence>
<evidence type="ECO:0000256" key="2">
    <source>
        <dbReference type="ARBA" id="ARBA00023125"/>
    </source>
</evidence>
<sequence length="144" mass="16980">MISNDFFNSFISIYRPYIKLTQPILDRYDIHTGQWLVLKDIAQFQPTTLVNISYRRSIEKPTTRKFIKVLLEKELITFTTGNDKRQKWLSLTKEGMQLYNAINNEVNEIQSEIIKKSGINEQQLSKIIESMSIIYETILKESQE</sequence>
<evidence type="ECO:0000256" key="3">
    <source>
        <dbReference type="ARBA" id="ARBA00023163"/>
    </source>
</evidence>
<dbReference type="Gene3D" id="1.10.10.10">
    <property type="entry name" value="Winged helix-like DNA-binding domain superfamily/Winged helix DNA-binding domain"/>
    <property type="match status" value="1"/>
</dbReference>
<dbReference type="GO" id="GO:0003700">
    <property type="term" value="F:DNA-binding transcription factor activity"/>
    <property type="evidence" value="ECO:0007669"/>
    <property type="project" value="InterPro"/>
</dbReference>
<dbReference type="SMART" id="SM00347">
    <property type="entry name" value="HTH_MARR"/>
    <property type="match status" value="1"/>
</dbReference>
<dbReference type="PANTHER" id="PTHR42756:SF1">
    <property type="entry name" value="TRANSCRIPTIONAL REPRESSOR OF EMRAB OPERON"/>
    <property type="match status" value="1"/>
</dbReference>
<protein>
    <submittedName>
        <fullName evidence="5">MarR family transcriptional regulator</fullName>
    </submittedName>
</protein>
<dbReference type="Proteomes" id="UP000240717">
    <property type="component" value="Unassembled WGS sequence"/>
</dbReference>
<evidence type="ECO:0000256" key="1">
    <source>
        <dbReference type="ARBA" id="ARBA00023015"/>
    </source>
</evidence>
<organism evidence="5 6">
    <name type="scientific">Staphylococcus warneri</name>
    <dbReference type="NCBI Taxonomy" id="1292"/>
    <lineage>
        <taxon>Bacteria</taxon>
        <taxon>Bacillati</taxon>
        <taxon>Bacillota</taxon>
        <taxon>Bacilli</taxon>
        <taxon>Bacillales</taxon>
        <taxon>Staphylococcaceae</taxon>
        <taxon>Staphylococcus</taxon>
    </lineage>
</organism>
<dbReference type="InterPro" id="IPR036390">
    <property type="entry name" value="WH_DNA-bd_sf"/>
</dbReference>
<reference evidence="5 6" key="1">
    <citation type="journal article" date="2016" name="Front. Microbiol.">
        <title>Comprehensive Phylogenetic Analysis of Bovine Non-aureus Staphylococci Species Based on Whole-Genome Sequencing.</title>
        <authorList>
            <person name="Naushad S."/>
            <person name="Barkema H.W."/>
            <person name="Luby C."/>
            <person name="Condas L.A."/>
            <person name="Nobrega D.B."/>
            <person name="Carson D.A."/>
            <person name="De Buck J."/>
        </authorList>
    </citation>
    <scope>NUCLEOTIDE SEQUENCE [LARGE SCALE GENOMIC DNA]</scope>
    <source>
        <strain evidence="5 6">SNUC 2993</strain>
    </source>
</reference>
<keyword evidence="3" id="KW-0804">Transcription</keyword>
<feature type="domain" description="HTH marR-type" evidence="4">
    <location>
        <begin position="23"/>
        <end position="122"/>
    </location>
</feature>
<dbReference type="GO" id="GO:0003677">
    <property type="term" value="F:DNA binding"/>
    <property type="evidence" value="ECO:0007669"/>
    <property type="project" value="UniProtKB-KW"/>
</dbReference>